<gene>
    <name evidence="1" type="ORF">SAMN05660923_02697</name>
</gene>
<dbReference type="EMBL" id="FNNG01000015">
    <property type="protein sequence ID" value="SDX66359.1"/>
    <property type="molecule type" value="Genomic_DNA"/>
</dbReference>
<name>A0A1H3DL37_9FIRM</name>
<protein>
    <submittedName>
        <fullName evidence="1">Uncharacterized protein</fullName>
    </submittedName>
</protein>
<keyword evidence="2" id="KW-1185">Reference proteome</keyword>
<evidence type="ECO:0000313" key="1">
    <source>
        <dbReference type="EMBL" id="SDX66359.1"/>
    </source>
</evidence>
<organism evidence="1 2">
    <name type="scientific">Tepidimicrobium xylanilyticum</name>
    <dbReference type="NCBI Taxonomy" id="1123352"/>
    <lineage>
        <taxon>Bacteria</taxon>
        <taxon>Bacillati</taxon>
        <taxon>Bacillota</taxon>
        <taxon>Tissierellia</taxon>
        <taxon>Tissierellales</taxon>
        <taxon>Tepidimicrobiaceae</taxon>
        <taxon>Tepidimicrobium</taxon>
    </lineage>
</organism>
<proteinExistence type="predicted"/>
<evidence type="ECO:0000313" key="2">
    <source>
        <dbReference type="Proteomes" id="UP000198828"/>
    </source>
</evidence>
<sequence length="48" mass="5771">MLVTNLNIEKDEIIEKVVSLLNIHNKADYEKNLKEYSDWGKSNSRYQW</sequence>
<dbReference type="RefSeq" id="WP_159428702.1">
    <property type="nucleotide sequence ID" value="NZ_FNNG01000015.1"/>
</dbReference>
<reference evidence="1 2" key="1">
    <citation type="submission" date="2016-10" db="EMBL/GenBank/DDBJ databases">
        <authorList>
            <person name="de Groot N.N."/>
        </authorList>
    </citation>
    <scope>NUCLEOTIDE SEQUENCE [LARGE SCALE GENOMIC DNA]</scope>
    <source>
        <strain evidence="1 2">DSM 23310</strain>
    </source>
</reference>
<dbReference type="AlphaFoldDB" id="A0A1H3DL37"/>
<dbReference type="Proteomes" id="UP000198828">
    <property type="component" value="Unassembled WGS sequence"/>
</dbReference>
<accession>A0A1H3DL37</accession>